<name>A0A853IN83_9BURK</name>
<dbReference type="InterPro" id="IPR029058">
    <property type="entry name" value="AB_hydrolase_fold"/>
</dbReference>
<proteinExistence type="predicted"/>
<dbReference type="InterPro" id="IPR050266">
    <property type="entry name" value="AB_hydrolase_sf"/>
</dbReference>
<organism evidence="2 3">
    <name type="scientific">Ottowia beijingensis</name>
    <dbReference type="NCBI Taxonomy" id="1207057"/>
    <lineage>
        <taxon>Bacteria</taxon>
        <taxon>Pseudomonadati</taxon>
        <taxon>Pseudomonadota</taxon>
        <taxon>Betaproteobacteria</taxon>
        <taxon>Burkholderiales</taxon>
        <taxon>Comamonadaceae</taxon>
        <taxon>Ottowia</taxon>
    </lineage>
</organism>
<dbReference type="Proteomes" id="UP000589716">
    <property type="component" value="Unassembled WGS sequence"/>
</dbReference>
<dbReference type="AlphaFoldDB" id="A0A853IN83"/>
<evidence type="ECO:0000259" key="1">
    <source>
        <dbReference type="Pfam" id="PF00561"/>
    </source>
</evidence>
<dbReference type="PANTHER" id="PTHR43798">
    <property type="entry name" value="MONOACYLGLYCEROL LIPASE"/>
    <property type="match status" value="1"/>
</dbReference>
<dbReference type="RefSeq" id="WP_180550449.1">
    <property type="nucleotide sequence ID" value="NZ_JACCKX010000001.1"/>
</dbReference>
<gene>
    <name evidence="2" type="ORF">H0I39_10570</name>
</gene>
<evidence type="ECO:0000313" key="2">
    <source>
        <dbReference type="EMBL" id="NZA02083.1"/>
    </source>
</evidence>
<keyword evidence="2" id="KW-0378">Hydrolase</keyword>
<reference evidence="2 3" key="1">
    <citation type="submission" date="2020-07" db="EMBL/GenBank/DDBJ databases">
        <authorList>
            <person name="Maaloum M."/>
        </authorList>
    </citation>
    <scope>NUCLEOTIDE SEQUENCE [LARGE SCALE GENOMIC DNA]</scope>
    <source>
        <strain evidence="2 3">GCS-AN-3</strain>
    </source>
</reference>
<comment type="caution">
    <text evidence="2">The sequence shown here is derived from an EMBL/GenBank/DDBJ whole genome shotgun (WGS) entry which is preliminary data.</text>
</comment>
<protein>
    <submittedName>
        <fullName evidence="2">Alpha/beta hydrolase</fullName>
    </submittedName>
</protein>
<dbReference type="GO" id="GO:0016787">
    <property type="term" value="F:hydrolase activity"/>
    <property type="evidence" value="ECO:0007669"/>
    <property type="project" value="UniProtKB-KW"/>
</dbReference>
<dbReference type="InterPro" id="IPR000073">
    <property type="entry name" value="AB_hydrolase_1"/>
</dbReference>
<keyword evidence="3" id="KW-1185">Reference proteome</keyword>
<dbReference type="EMBL" id="JACCKX010000001">
    <property type="protein sequence ID" value="NZA02083.1"/>
    <property type="molecule type" value="Genomic_DNA"/>
</dbReference>
<feature type="domain" description="AB hydrolase-1" evidence="1">
    <location>
        <begin position="16"/>
        <end position="236"/>
    </location>
</feature>
<evidence type="ECO:0000313" key="3">
    <source>
        <dbReference type="Proteomes" id="UP000589716"/>
    </source>
</evidence>
<dbReference type="SUPFAM" id="SSF53474">
    <property type="entry name" value="alpha/beta-Hydrolases"/>
    <property type="match status" value="1"/>
</dbReference>
<dbReference type="PANTHER" id="PTHR43798:SF33">
    <property type="entry name" value="HYDROLASE, PUTATIVE (AFU_ORTHOLOGUE AFUA_2G14860)-RELATED"/>
    <property type="match status" value="1"/>
</dbReference>
<dbReference type="Gene3D" id="3.40.50.1820">
    <property type="entry name" value="alpha/beta hydrolase"/>
    <property type="match status" value="1"/>
</dbReference>
<dbReference type="GO" id="GO:0016020">
    <property type="term" value="C:membrane"/>
    <property type="evidence" value="ECO:0007669"/>
    <property type="project" value="TreeGrafter"/>
</dbReference>
<sequence>MPNTHLAIGNGPHKVIGLHGWFGHAHGWGPFTQHLNGQDFSYAFMDQRGYGGMKGSGGPYTVEQIAQDAPALADSLGWQRFSIMGHSMGGVGIQQVLVAAPERVRSLVAITPVSAAGAGFDDQGWQLFSAAGTDGGARRTILDFTSGNRLTGTWLDAMVASTKAHSDDEAVAGYMPSWAKASFVDKISDQKLPVLVLPGEHDLALGEQACRDTWMKHYPHAELHVIGNAGHYPMDETPIYLATVIEKFLAGVPA</sequence>
<dbReference type="Pfam" id="PF00561">
    <property type="entry name" value="Abhydrolase_1"/>
    <property type="match status" value="1"/>
</dbReference>
<accession>A0A853IN83</accession>